<proteinExistence type="predicted"/>
<protein>
    <submittedName>
        <fullName evidence="1">Uncharacterized protein</fullName>
    </submittedName>
</protein>
<name>A0A0A2JP53_PENEN</name>
<dbReference type="STRING" id="27334.A0A0A2JP53"/>
<dbReference type="EMBL" id="JQFZ01000152">
    <property type="protein sequence ID" value="KGO57182.1"/>
    <property type="molecule type" value="Genomic_DNA"/>
</dbReference>
<keyword evidence="2" id="KW-1185">Reference proteome</keyword>
<sequence length="164" mass="18443">MSVNPFRPFEGPPIYQEEYRGNYAPKVIEKEITGLQVVAPDTPYVAATGTHSLYFIDTRFDPKTAQHIKEQIENATMADLVERIDIDEILITAARRNPTTGKTTFVFDPVYVRVLFAKGINRCNPEIKLPEYPFAGDWVVNYDLGDGVKVPKGVVIRNGVVIRS</sequence>
<dbReference type="HOGENOM" id="CLU_102598_0_0_1"/>
<reference evidence="1 2" key="1">
    <citation type="journal article" date="2015" name="Mol. Plant Microbe Interact.">
        <title>Genome, transcriptome, and functional analyses of Penicillium expansum provide new insights into secondary metabolism and pathogenicity.</title>
        <authorList>
            <person name="Ballester A.R."/>
            <person name="Marcet-Houben M."/>
            <person name="Levin E."/>
            <person name="Sela N."/>
            <person name="Selma-Lazaro C."/>
            <person name="Carmona L."/>
            <person name="Wisniewski M."/>
            <person name="Droby S."/>
            <person name="Gonzalez-Candelas L."/>
            <person name="Gabaldon T."/>
        </authorList>
    </citation>
    <scope>NUCLEOTIDE SEQUENCE [LARGE SCALE GENOMIC DNA]</scope>
    <source>
        <strain evidence="1 2">MD-8</strain>
    </source>
</reference>
<dbReference type="GeneID" id="27672853"/>
<dbReference type="AlphaFoldDB" id="A0A0A2JP53"/>
<accession>A0A0A2JP53</accession>
<dbReference type="Proteomes" id="UP000030143">
    <property type="component" value="Unassembled WGS sequence"/>
</dbReference>
<dbReference type="RefSeq" id="XP_016598870.1">
    <property type="nucleotide sequence ID" value="XM_016737434.1"/>
</dbReference>
<dbReference type="VEuPathDB" id="FungiDB:PEXP_074330"/>
<evidence type="ECO:0000313" key="2">
    <source>
        <dbReference type="Proteomes" id="UP000030143"/>
    </source>
</evidence>
<evidence type="ECO:0000313" key="1">
    <source>
        <dbReference type="EMBL" id="KGO57182.1"/>
    </source>
</evidence>
<gene>
    <name evidence="1" type="ORF">PEX2_001560</name>
</gene>
<organism evidence="1 2">
    <name type="scientific">Penicillium expansum</name>
    <name type="common">Blue mold rot fungus</name>
    <dbReference type="NCBI Taxonomy" id="27334"/>
    <lineage>
        <taxon>Eukaryota</taxon>
        <taxon>Fungi</taxon>
        <taxon>Dikarya</taxon>
        <taxon>Ascomycota</taxon>
        <taxon>Pezizomycotina</taxon>
        <taxon>Eurotiomycetes</taxon>
        <taxon>Eurotiomycetidae</taxon>
        <taxon>Eurotiales</taxon>
        <taxon>Aspergillaceae</taxon>
        <taxon>Penicillium</taxon>
    </lineage>
</organism>
<comment type="caution">
    <text evidence="1">The sequence shown here is derived from an EMBL/GenBank/DDBJ whole genome shotgun (WGS) entry which is preliminary data.</text>
</comment>